<proteinExistence type="predicted"/>
<dbReference type="EMBL" id="EAAA01000082">
    <property type="status" value="NOT_ANNOTATED_CDS"/>
    <property type="molecule type" value="Genomic_DNA"/>
</dbReference>
<dbReference type="InParanoid" id="H2XKX7"/>
<evidence type="ECO:0000256" key="2">
    <source>
        <dbReference type="ARBA" id="ARBA00022553"/>
    </source>
</evidence>
<dbReference type="HOGENOM" id="CLU_014014_1_0_1"/>
<dbReference type="PANTHER" id="PTHR12460:SF40">
    <property type="entry name" value="REGULATION OF NUCLEAR PRE-MRNA DOMAIN-CONTAINING PROTEIN 2"/>
    <property type="match status" value="1"/>
</dbReference>
<reference evidence="8" key="1">
    <citation type="journal article" date="2002" name="Science">
        <title>The draft genome of Ciona intestinalis: insights into chordate and vertebrate origins.</title>
        <authorList>
            <person name="Dehal P."/>
            <person name="Satou Y."/>
            <person name="Campbell R.K."/>
            <person name="Chapman J."/>
            <person name="Degnan B."/>
            <person name="De Tomaso A."/>
            <person name="Davidson B."/>
            <person name="Di Gregorio A."/>
            <person name="Gelpke M."/>
            <person name="Goodstein D.M."/>
            <person name="Harafuji N."/>
            <person name="Hastings K.E."/>
            <person name="Ho I."/>
            <person name="Hotta K."/>
            <person name="Huang W."/>
            <person name="Kawashima T."/>
            <person name="Lemaire P."/>
            <person name="Martinez D."/>
            <person name="Meinertzhagen I.A."/>
            <person name="Necula S."/>
            <person name="Nonaka M."/>
            <person name="Putnam N."/>
            <person name="Rash S."/>
            <person name="Saiga H."/>
            <person name="Satake M."/>
            <person name="Terry A."/>
            <person name="Yamada L."/>
            <person name="Wang H.G."/>
            <person name="Awazu S."/>
            <person name="Azumi K."/>
            <person name="Boore J."/>
            <person name="Branno M."/>
            <person name="Chin-Bow S."/>
            <person name="DeSantis R."/>
            <person name="Doyle S."/>
            <person name="Francino P."/>
            <person name="Keys D.N."/>
            <person name="Haga S."/>
            <person name="Hayashi H."/>
            <person name="Hino K."/>
            <person name="Imai K.S."/>
            <person name="Inaba K."/>
            <person name="Kano S."/>
            <person name="Kobayashi K."/>
            <person name="Kobayashi M."/>
            <person name="Lee B.I."/>
            <person name="Makabe K.W."/>
            <person name="Manohar C."/>
            <person name="Matassi G."/>
            <person name="Medina M."/>
            <person name="Mochizuki Y."/>
            <person name="Mount S."/>
            <person name="Morishita T."/>
            <person name="Miura S."/>
            <person name="Nakayama A."/>
            <person name="Nishizaka S."/>
            <person name="Nomoto H."/>
            <person name="Ohta F."/>
            <person name="Oishi K."/>
            <person name="Rigoutsos I."/>
            <person name="Sano M."/>
            <person name="Sasaki A."/>
            <person name="Sasakura Y."/>
            <person name="Shoguchi E."/>
            <person name="Shin-i T."/>
            <person name="Spagnuolo A."/>
            <person name="Stainier D."/>
            <person name="Suzuki M.M."/>
            <person name="Tassy O."/>
            <person name="Takatori N."/>
            <person name="Tokuoka M."/>
            <person name="Yagi K."/>
            <person name="Yoshizaki F."/>
            <person name="Wada S."/>
            <person name="Zhang C."/>
            <person name="Hyatt P.D."/>
            <person name="Larimer F."/>
            <person name="Detter C."/>
            <person name="Doggett N."/>
            <person name="Glavina T."/>
            <person name="Hawkins T."/>
            <person name="Richardson P."/>
            <person name="Lucas S."/>
            <person name="Kohara Y."/>
            <person name="Levine M."/>
            <person name="Satoh N."/>
            <person name="Rokhsar D.S."/>
        </authorList>
    </citation>
    <scope>NUCLEOTIDE SEQUENCE [LARGE SCALE GENOMIC DNA]</scope>
</reference>
<evidence type="ECO:0000313" key="7">
    <source>
        <dbReference type="Ensembl" id="ENSCINP00000030309.1"/>
    </source>
</evidence>
<comment type="subunit">
    <text evidence="4">Associates with the RNA polymerase II complex.</text>
</comment>
<dbReference type="Pfam" id="PF04818">
    <property type="entry name" value="CID"/>
    <property type="match status" value="1"/>
</dbReference>
<dbReference type="FunCoup" id="H2XKX7">
    <property type="interactions" value="489"/>
</dbReference>
<protein>
    <recommendedName>
        <fullName evidence="5">Regulation of nuclear pre-mRNA domain-containing protein 2</fullName>
    </recommendedName>
</protein>
<dbReference type="PANTHER" id="PTHR12460">
    <property type="entry name" value="CYCLIN-DEPENDENT KINASE INHIBITOR-RELATED PROTEIN"/>
    <property type="match status" value="1"/>
</dbReference>
<dbReference type="STRING" id="7719.ENSCINP00000030309"/>
<dbReference type="CDD" id="cd16981">
    <property type="entry name" value="CID_RPRD_like"/>
    <property type="match status" value="1"/>
</dbReference>
<evidence type="ECO:0000256" key="1">
    <source>
        <dbReference type="ARBA" id="ARBA00022481"/>
    </source>
</evidence>
<dbReference type="Gene3D" id="1.25.40.90">
    <property type="match status" value="1"/>
</dbReference>
<evidence type="ECO:0000259" key="6">
    <source>
        <dbReference type="PROSITE" id="PS51391"/>
    </source>
</evidence>
<dbReference type="PROSITE" id="PS51391">
    <property type="entry name" value="CID"/>
    <property type="match status" value="1"/>
</dbReference>
<dbReference type="InterPro" id="IPR006569">
    <property type="entry name" value="CID_dom"/>
</dbReference>
<dbReference type="InterPro" id="IPR008942">
    <property type="entry name" value="ENTH_VHS"/>
</dbReference>
<reference evidence="7" key="3">
    <citation type="submission" date="2025-08" db="UniProtKB">
        <authorList>
            <consortium name="Ensembl"/>
        </authorList>
    </citation>
    <scope>IDENTIFICATION</scope>
</reference>
<keyword evidence="2" id="KW-0597">Phosphoprotein</keyword>
<accession>H2XKX7</accession>
<dbReference type="OMA" id="XTEELIK"/>
<evidence type="ECO:0000256" key="4">
    <source>
        <dbReference type="ARBA" id="ARBA00062892"/>
    </source>
</evidence>
<organism evidence="7 8">
    <name type="scientific">Ciona intestinalis</name>
    <name type="common">Transparent sea squirt</name>
    <name type="synonym">Ascidia intestinalis</name>
    <dbReference type="NCBI Taxonomy" id="7719"/>
    <lineage>
        <taxon>Eukaryota</taxon>
        <taxon>Metazoa</taxon>
        <taxon>Chordata</taxon>
        <taxon>Tunicata</taxon>
        <taxon>Ascidiacea</taxon>
        <taxon>Phlebobranchia</taxon>
        <taxon>Cionidae</taxon>
        <taxon>Ciona</taxon>
    </lineage>
</organism>
<dbReference type="SUPFAM" id="SSF48464">
    <property type="entry name" value="ENTH/VHS domain"/>
    <property type="match status" value="1"/>
</dbReference>
<evidence type="ECO:0000256" key="5">
    <source>
        <dbReference type="ARBA" id="ARBA00067342"/>
    </source>
</evidence>
<keyword evidence="8" id="KW-1185">Reference proteome</keyword>
<name>H2XKX7_CIOIN</name>
<keyword evidence="1" id="KW-0488">Methylation</keyword>
<dbReference type="GeneTree" id="ENSGT00950000183094"/>
<dbReference type="AlphaFoldDB" id="H2XKX7"/>
<dbReference type="FunFam" id="1.25.40.90:FF:000020">
    <property type="entry name" value="regulation of nuclear pre-mRNA domain-containing protein 2 isoform X1"/>
    <property type="match status" value="1"/>
</dbReference>
<dbReference type="Ensembl" id="ENSCINT00000031248.1">
    <property type="protein sequence ID" value="ENSCINP00000030309.1"/>
    <property type="gene ID" value="ENSCING00000018671.1"/>
</dbReference>
<reference evidence="7" key="4">
    <citation type="submission" date="2025-09" db="UniProtKB">
        <authorList>
            <consortium name="Ensembl"/>
        </authorList>
    </citation>
    <scope>IDENTIFICATION</scope>
</reference>
<sequence length="235" mass="27422">MAKPLKPETVLKKLKSVSNTQDSIPMLSLWIIHHKAHHKLIVDHWLKVLKNSKASHRLTLLYLCNDVIQNCRRKNAAIYKETFTDTLPEAVAHLRDQSIRSNVQRVMKIWSKRGVFDSEYTDQLLAALLANRAPEKLRNKLLVEYKTSDLISEITQFKELEDKIEVDEKRLRAIRVDVSSTEAIKKLKDKVGGEKFSREFEESAVQLEEFLGQFEKYVEQRKQLLEVLEKGTVYY</sequence>
<evidence type="ECO:0000313" key="8">
    <source>
        <dbReference type="Proteomes" id="UP000008144"/>
    </source>
</evidence>
<keyword evidence="3" id="KW-0007">Acetylation</keyword>
<dbReference type="SMART" id="SM00582">
    <property type="entry name" value="RPR"/>
    <property type="match status" value="1"/>
</dbReference>
<feature type="domain" description="CID" evidence="6">
    <location>
        <begin position="2"/>
        <end position="132"/>
    </location>
</feature>
<dbReference type="Proteomes" id="UP000008144">
    <property type="component" value="Chromosome 1"/>
</dbReference>
<reference evidence="7" key="2">
    <citation type="journal article" date="2008" name="Genome Biol.">
        <title>Improved genome assembly and evidence-based global gene model set for the chordate Ciona intestinalis: new insight into intron and operon populations.</title>
        <authorList>
            <person name="Satou Y."/>
            <person name="Mineta K."/>
            <person name="Ogasawara M."/>
            <person name="Sasakura Y."/>
            <person name="Shoguchi E."/>
            <person name="Ueno K."/>
            <person name="Yamada L."/>
            <person name="Matsumoto J."/>
            <person name="Wasserscheid J."/>
            <person name="Dewar K."/>
            <person name="Wiley G.B."/>
            <person name="Macmil S.L."/>
            <person name="Roe B.A."/>
            <person name="Zeller R.W."/>
            <person name="Hastings K.E."/>
            <person name="Lemaire P."/>
            <person name="Lindquist E."/>
            <person name="Endo T."/>
            <person name="Hotta K."/>
            <person name="Inaba K."/>
        </authorList>
    </citation>
    <scope>NUCLEOTIDE SEQUENCE [LARGE SCALE GENOMIC DNA]</scope>
    <source>
        <strain evidence="7">wild type</strain>
    </source>
</reference>
<evidence type="ECO:0000256" key="3">
    <source>
        <dbReference type="ARBA" id="ARBA00022990"/>
    </source>
</evidence>
<dbReference type="Gene3D" id="6.10.250.2560">
    <property type="match status" value="1"/>
</dbReference>